<dbReference type="GO" id="GO:0016757">
    <property type="term" value="F:glycosyltransferase activity"/>
    <property type="evidence" value="ECO:0007669"/>
    <property type="project" value="InterPro"/>
</dbReference>
<gene>
    <name evidence="2" type="ORF">GQS65_08005</name>
</gene>
<dbReference type="RefSeq" id="WP_158204115.1">
    <property type="nucleotide sequence ID" value="NZ_WSZK01000015.1"/>
</dbReference>
<proteinExistence type="predicted"/>
<dbReference type="Gene3D" id="3.40.50.2000">
    <property type="entry name" value="Glycogen Phosphorylase B"/>
    <property type="match status" value="2"/>
</dbReference>
<dbReference type="EMBL" id="WSZK01000015">
    <property type="protein sequence ID" value="MWG34432.1"/>
    <property type="molecule type" value="Genomic_DNA"/>
</dbReference>
<dbReference type="Proteomes" id="UP000451471">
    <property type="component" value="Unassembled WGS sequence"/>
</dbReference>
<evidence type="ECO:0000313" key="2">
    <source>
        <dbReference type="EMBL" id="MWG34432.1"/>
    </source>
</evidence>
<reference evidence="2 3" key="1">
    <citation type="submission" date="2019-12" db="EMBL/GenBank/DDBJ databases">
        <title>Halocatena pleomorpha gen. nov. sp. nov., an extremely halophilic archaeon of family Halobacteriaceae isolated from saltpan soil.</title>
        <authorList>
            <person name="Pal Y."/>
            <person name="Verma A."/>
            <person name="Krishnamurthi S."/>
            <person name="Kumar P."/>
        </authorList>
    </citation>
    <scope>NUCLEOTIDE SEQUENCE [LARGE SCALE GENOMIC DNA]</scope>
    <source>
        <strain evidence="2 3">JCM 16495</strain>
    </source>
</reference>
<evidence type="ECO:0000259" key="1">
    <source>
        <dbReference type="Pfam" id="PF00534"/>
    </source>
</evidence>
<comment type="caution">
    <text evidence="2">The sequence shown here is derived from an EMBL/GenBank/DDBJ whole genome shotgun (WGS) entry which is preliminary data.</text>
</comment>
<protein>
    <submittedName>
        <fullName evidence="2">Glycosyltransferase</fullName>
    </submittedName>
</protein>
<evidence type="ECO:0000313" key="3">
    <source>
        <dbReference type="Proteomes" id="UP000451471"/>
    </source>
</evidence>
<feature type="domain" description="Glycosyl transferase family 1" evidence="1">
    <location>
        <begin position="189"/>
        <end position="359"/>
    </location>
</feature>
<name>A0A6B0GHU4_9EURY</name>
<keyword evidence="3" id="KW-1185">Reference proteome</keyword>
<dbReference type="PANTHER" id="PTHR12526">
    <property type="entry name" value="GLYCOSYLTRANSFERASE"/>
    <property type="match status" value="1"/>
</dbReference>
<keyword evidence="2" id="KW-0808">Transferase</keyword>
<dbReference type="InterPro" id="IPR001296">
    <property type="entry name" value="Glyco_trans_1"/>
</dbReference>
<dbReference type="OrthoDB" id="132546at2157"/>
<organism evidence="2 3">
    <name type="scientific">Halomarina oriensis</name>
    <dbReference type="NCBI Taxonomy" id="671145"/>
    <lineage>
        <taxon>Archaea</taxon>
        <taxon>Methanobacteriati</taxon>
        <taxon>Methanobacteriota</taxon>
        <taxon>Stenosarchaea group</taxon>
        <taxon>Halobacteria</taxon>
        <taxon>Halobacteriales</taxon>
        <taxon>Natronomonadaceae</taxon>
        <taxon>Halomarina</taxon>
    </lineage>
</organism>
<accession>A0A6B0GHU4</accession>
<dbReference type="SUPFAM" id="SSF53756">
    <property type="entry name" value="UDP-Glycosyltransferase/glycogen phosphorylase"/>
    <property type="match status" value="1"/>
</dbReference>
<sequence>MDDIVFAAGYYDAFTGSQQSMYPLLVETTAFDSTLLLPEWGECAEVFDAAGVTVDVLRYPERLDKFGGQLLAGGVGEKGVTGIWLLSYYLDVVRYFRSNSFDALYCNDVRSLLLFAPPAKVLGIPIIWYVRIDTPIDRIDHVGVRLADHILTISDGVRERFTDEELSTYGSKFTTLYTGVDLERFTPIEEDEQHKTETNESVTFVEVASIQSRKGQRELVEALEPVLRANEHARLVFAGDHAEGEAAYRRDVKRHVSEAGIDDSVEFLGWVDDVPSVLREADVFVLPSENEGFPRSILEAFAAGLPVVATDAGGTDELVTDGTNGFVVPVGDTEALRARLMKLAEDAALRDEMGAAGRRTVEREFSMMRYTEMFEQFVCRHVFNNERKA</sequence>
<dbReference type="Pfam" id="PF00534">
    <property type="entry name" value="Glycos_transf_1"/>
    <property type="match status" value="1"/>
</dbReference>
<dbReference type="AlphaFoldDB" id="A0A6B0GHU4"/>